<dbReference type="EMBL" id="CP064791">
    <property type="protein sequence ID" value="QSG15426.1"/>
    <property type="molecule type" value="Genomic_DNA"/>
</dbReference>
<dbReference type="InterPro" id="IPR055967">
    <property type="entry name" value="DUF7545"/>
</dbReference>
<reference evidence="1 2" key="1">
    <citation type="submission" date="2020-11" db="EMBL/GenBank/DDBJ databases">
        <title>Carbohydrate-dependent, anaerobic sulfur respiration: A novel catabolism in halophilic archaea.</title>
        <authorList>
            <person name="Sorokin D.Y."/>
            <person name="Messina E."/>
            <person name="Smedile F."/>
            <person name="La Cono V."/>
            <person name="Hallsworth J.E."/>
            <person name="Yakimov M.M."/>
        </authorList>
    </citation>
    <scope>NUCLEOTIDE SEQUENCE [LARGE SCALE GENOMIC DNA]</scope>
    <source>
        <strain evidence="1 2">HSR-Est</strain>
    </source>
</reference>
<evidence type="ECO:0000313" key="1">
    <source>
        <dbReference type="EMBL" id="QSG15426.1"/>
    </source>
</evidence>
<dbReference type="GeneID" id="68858541"/>
<dbReference type="AlphaFoldDB" id="A0A897NZE1"/>
<protein>
    <submittedName>
        <fullName evidence="1">Uncharacterized protein</fullName>
    </submittedName>
</protein>
<name>A0A897NZE1_9EURY</name>
<dbReference type="RefSeq" id="WP_229120697.1">
    <property type="nucleotide sequence ID" value="NZ_CP064791.1"/>
</dbReference>
<keyword evidence="2" id="KW-1185">Reference proteome</keyword>
<evidence type="ECO:0000313" key="2">
    <source>
        <dbReference type="Proteomes" id="UP000663292"/>
    </source>
</evidence>
<dbReference type="Proteomes" id="UP000663292">
    <property type="component" value="Chromosome"/>
</dbReference>
<proteinExistence type="predicted"/>
<organism evidence="1 2">
    <name type="scientific">Halapricum desulfuricans</name>
    <dbReference type="NCBI Taxonomy" id="2841257"/>
    <lineage>
        <taxon>Archaea</taxon>
        <taxon>Methanobacteriati</taxon>
        <taxon>Methanobacteriota</taxon>
        <taxon>Stenosarchaea group</taxon>
        <taxon>Halobacteria</taxon>
        <taxon>Halobacteriales</taxon>
        <taxon>Haloarculaceae</taxon>
        <taxon>Halapricum</taxon>
    </lineage>
</organism>
<accession>A0A897NZE1</accession>
<dbReference type="Pfam" id="PF24411">
    <property type="entry name" value="DUF7545"/>
    <property type="match status" value="1"/>
</dbReference>
<sequence>MADDTVTLTIEDDDTTDELTVPIALIEMLREEEGETPAEIIGDIAMFGLAQRIHGAIHHGQGEPPQNVKDAEQRTMELFEDRFGASYGELTGHDH</sequence>
<gene>
    <name evidence="1" type="ORF">HSEST_1907</name>
</gene>